<feature type="transmembrane region" description="Helical" evidence="11">
    <location>
        <begin position="164"/>
        <end position="188"/>
    </location>
</feature>
<dbReference type="PANTHER" id="PTHR47755">
    <property type="entry name" value="CELL DIVISION PROTEIN FTSX"/>
    <property type="match status" value="1"/>
</dbReference>
<sequence>MSFSYVVKEGFSGFKRTKLASFTSVTALVVAVLLVGLMARFGYNAFQVVQALKQSVEVEVFLMDVDEDRTGRIETDLLAYSVVENAEYISKDQAEEIFREEFGTEGESLADLKFLPASFKLQLAPDASASDIRSMVDEIEQFQGVDEVVFNQQLLETLEDRLELMAMTGTGIGIFILLTAIILVFNTIRLTIYSKRNIIRTMKLVGATNGFIRRPFLLEGFIQGAIAAVIAIGLHWALFQYIIPYYVPQFGVLAWPFGEWYYLTGAMAVLSLMMGLWGSRWATRKFISQTSIT</sequence>
<dbReference type="Pfam" id="PF18075">
    <property type="entry name" value="FtsX_ECD"/>
    <property type="match status" value="1"/>
</dbReference>
<keyword evidence="7 11" id="KW-1133">Transmembrane helix</keyword>
<keyword evidence="8 10" id="KW-0472">Membrane</keyword>
<comment type="subcellular location">
    <subcellularLocation>
        <location evidence="1">Cell membrane</location>
        <topology evidence="1">Multi-pass membrane protein</topology>
    </subcellularLocation>
</comment>
<protein>
    <recommendedName>
        <fullName evidence="3 10">Cell division protein FtsX</fullName>
    </recommendedName>
</protein>
<evidence type="ECO:0000256" key="4">
    <source>
        <dbReference type="ARBA" id="ARBA00022475"/>
    </source>
</evidence>
<evidence type="ECO:0000256" key="2">
    <source>
        <dbReference type="ARBA" id="ARBA00007379"/>
    </source>
</evidence>
<reference evidence="14" key="1">
    <citation type="submission" date="2021-02" db="EMBL/GenBank/DDBJ databases">
        <title>Natronogracilivirga saccharolytica gen. nov. sp. nov. a new anaerobic, haloalkiliphilic carbohydrate-fermenting bacterium from soda lake and proposing of Cyclonatronumiaceae fam. nov. in the phylum Balneolaeota.</title>
        <authorList>
            <person name="Zhilina T.N."/>
            <person name="Sorokin D.Y."/>
            <person name="Zavarzina D.G."/>
            <person name="Toshchakov S.V."/>
            <person name="Kublanov I.V."/>
        </authorList>
    </citation>
    <scope>NUCLEOTIDE SEQUENCE</scope>
    <source>
        <strain evidence="14">Z-1702</strain>
    </source>
</reference>
<feature type="transmembrane region" description="Helical" evidence="11">
    <location>
        <begin position="21"/>
        <end position="43"/>
    </location>
</feature>
<evidence type="ECO:0000256" key="10">
    <source>
        <dbReference type="PIRNR" id="PIRNR003097"/>
    </source>
</evidence>
<keyword evidence="6 11" id="KW-0812">Transmembrane</keyword>
<evidence type="ECO:0000259" key="12">
    <source>
        <dbReference type="Pfam" id="PF02687"/>
    </source>
</evidence>
<dbReference type="InterPro" id="IPR004513">
    <property type="entry name" value="FtsX"/>
</dbReference>
<feature type="transmembrane region" description="Helical" evidence="11">
    <location>
        <begin position="259"/>
        <end position="278"/>
    </location>
</feature>
<dbReference type="EMBL" id="JAFIDN010000001">
    <property type="protein sequence ID" value="MBP3191182.1"/>
    <property type="molecule type" value="Genomic_DNA"/>
</dbReference>
<dbReference type="GO" id="GO:0051301">
    <property type="term" value="P:cell division"/>
    <property type="evidence" value="ECO:0007669"/>
    <property type="project" value="UniProtKB-KW"/>
</dbReference>
<keyword evidence="5 10" id="KW-0132">Cell division</keyword>
<dbReference type="GO" id="GO:0005886">
    <property type="term" value="C:plasma membrane"/>
    <property type="evidence" value="ECO:0007669"/>
    <property type="project" value="UniProtKB-SubCell"/>
</dbReference>
<evidence type="ECO:0000256" key="7">
    <source>
        <dbReference type="ARBA" id="ARBA00022989"/>
    </source>
</evidence>
<dbReference type="Proteomes" id="UP000673975">
    <property type="component" value="Unassembled WGS sequence"/>
</dbReference>
<organism evidence="14 15">
    <name type="scientific">Natronogracilivirga saccharolytica</name>
    <dbReference type="NCBI Taxonomy" id="2812953"/>
    <lineage>
        <taxon>Bacteria</taxon>
        <taxon>Pseudomonadati</taxon>
        <taxon>Balneolota</taxon>
        <taxon>Balneolia</taxon>
        <taxon>Balneolales</taxon>
        <taxon>Cyclonatronaceae</taxon>
        <taxon>Natronogracilivirga</taxon>
    </lineage>
</organism>
<accession>A0A8J7RHA0</accession>
<evidence type="ECO:0000256" key="1">
    <source>
        <dbReference type="ARBA" id="ARBA00004651"/>
    </source>
</evidence>
<evidence type="ECO:0000256" key="5">
    <source>
        <dbReference type="ARBA" id="ARBA00022618"/>
    </source>
</evidence>
<evidence type="ECO:0000256" key="9">
    <source>
        <dbReference type="ARBA" id="ARBA00023306"/>
    </source>
</evidence>
<dbReference type="AlphaFoldDB" id="A0A8J7RHA0"/>
<name>A0A8J7RHA0_9BACT</name>
<evidence type="ECO:0000313" key="15">
    <source>
        <dbReference type="Proteomes" id="UP000673975"/>
    </source>
</evidence>
<evidence type="ECO:0000313" key="14">
    <source>
        <dbReference type="EMBL" id="MBP3191182.1"/>
    </source>
</evidence>
<dbReference type="InterPro" id="IPR003838">
    <property type="entry name" value="ABC3_permease_C"/>
</dbReference>
<evidence type="ECO:0000256" key="3">
    <source>
        <dbReference type="ARBA" id="ARBA00021907"/>
    </source>
</evidence>
<comment type="caution">
    <text evidence="14">The sequence shown here is derived from an EMBL/GenBank/DDBJ whole genome shotgun (WGS) entry which is preliminary data.</text>
</comment>
<proteinExistence type="inferred from homology"/>
<evidence type="ECO:0000256" key="6">
    <source>
        <dbReference type="ARBA" id="ARBA00022692"/>
    </source>
</evidence>
<keyword evidence="15" id="KW-1185">Reference proteome</keyword>
<feature type="transmembrane region" description="Helical" evidence="11">
    <location>
        <begin position="216"/>
        <end position="239"/>
    </location>
</feature>
<dbReference type="Gene3D" id="3.30.70.3040">
    <property type="match status" value="1"/>
</dbReference>
<evidence type="ECO:0000256" key="8">
    <source>
        <dbReference type="ARBA" id="ARBA00023136"/>
    </source>
</evidence>
<keyword evidence="9 10" id="KW-0131">Cell cycle</keyword>
<dbReference type="RefSeq" id="WP_210509425.1">
    <property type="nucleotide sequence ID" value="NZ_JAFIDN010000001.1"/>
</dbReference>
<dbReference type="InterPro" id="IPR040690">
    <property type="entry name" value="FtsX_ECD"/>
</dbReference>
<dbReference type="PIRSF" id="PIRSF003097">
    <property type="entry name" value="FtsX"/>
    <property type="match status" value="1"/>
</dbReference>
<comment type="similarity">
    <text evidence="2 10">Belongs to the ABC-4 integral membrane protein family. FtsX subfamily.</text>
</comment>
<dbReference type="Pfam" id="PF02687">
    <property type="entry name" value="FtsX"/>
    <property type="match status" value="1"/>
</dbReference>
<feature type="domain" description="ABC3 transporter permease C-terminal" evidence="12">
    <location>
        <begin position="172"/>
        <end position="279"/>
    </location>
</feature>
<dbReference type="PANTHER" id="PTHR47755:SF1">
    <property type="entry name" value="CELL DIVISION PROTEIN FTSX"/>
    <property type="match status" value="1"/>
</dbReference>
<keyword evidence="4 10" id="KW-1003">Cell membrane</keyword>
<gene>
    <name evidence="14" type="ORF">NATSA_00750</name>
</gene>
<evidence type="ECO:0000256" key="11">
    <source>
        <dbReference type="SAM" id="Phobius"/>
    </source>
</evidence>
<evidence type="ECO:0000259" key="13">
    <source>
        <dbReference type="Pfam" id="PF18075"/>
    </source>
</evidence>
<feature type="domain" description="FtsX extracellular" evidence="13">
    <location>
        <begin position="56"/>
        <end position="148"/>
    </location>
</feature>